<evidence type="ECO:0000313" key="1">
    <source>
        <dbReference type="EMBL" id="KAK4420281.1"/>
    </source>
</evidence>
<keyword evidence="2" id="KW-1185">Reference proteome</keyword>
<name>A0AAE1XY59_9LAMI</name>
<proteinExistence type="predicted"/>
<comment type="caution">
    <text evidence="1">The sequence shown here is derived from an EMBL/GenBank/DDBJ whole genome shotgun (WGS) entry which is preliminary data.</text>
</comment>
<protein>
    <submittedName>
        <fullName evidence="1">Uncharacterized protein</fullName>
    </submittedName>
</protein>
<reference evidence="1" key="1">
    <citation type="submission" date="2020-06" db="EMBL/GenBank/DDBJ databases">
        <authorList>
            <person name="Li T."/>
            <person name="Hu X."/>
            <person name="Zhang T."/>
            <person name="Song X."/>
            <person name="Zhang H."/>
            <person name="Dai N."/>
            <person name="Sheng W."/>
            <person name="Hou X."/>
            <person name="Wei L."/>
        </authorList>
    </citation>
    <scope>NUCLEOTIDE SEQUENCE</scope>
    <source>
        <strain evidence="1">3651</strain>
        <tissue evidence="1">Leaf</tissue>
    </source>
</reference>
<dbReference type="EMBL" id="JACGWO010000009">
    <property type="protein sequence ID" value="KAK4420281.1"/>
    <property type="molecule type" value="Genomic_DNA"/>
</dbReference>
<accession>A0AAE1XY59</accession>
<gene>
    <name evidence="1" type="ORF">Salat_2441200</name>
</gene>
<dbReference type="Proteomes" id="UP001293254">
    <property type="component" value="Unassembled WGS sequence"/>
</dbReference>
<sequence length="177" mass="19615">MSVQAMEMESLRTTSLQSYSRGREEGLQAGHSAAVAAYRASAEYAEEVFRQGSSSYADGFTVCAEQFKNLGNLPPDFDFNLLDMRAMALAGLGALALRRAEISRPFTSLRGVSFEGPRFSRPFFFLAESFTRGAEISRPFSFLLRVSLEGPRFRGLLLPCEEFLSKGQDFEAFSLSC</sequence>
<dbReference type="AlphaFoldDB" id="A0AAE1XY59"/>
<organism evidence="1 2">
    <name type="scientific">Sesamum alatum</name>
    <dbReference type="NCBI Taxonomy" id="300844"/>
    <lineage>
        <taxon>Eukaryota</taxon>
        <taxon>Viridiplantae</taxon>
        <taxon>Streptophyta</taxon>
        <taxon>Embryophyta</taxon>
        <taxon>Tracheophyta</taxon>
        <taxon>Spermatophyta</taxon>
        <taxon>Magnoliopsida</taxon>
        <taxon>eudicotyledons</taxon>
        <taxon>Gunneridae</taxon>
        <taxon>Pentapetalae</taxon>
        <taxon>asterids</taxon>
        <taxon>lamiids</taxon>
        <taxon>Lamiales</taxon>
        <taxon>Pedaliaceae</taxon>
        <taxon>Sesamum</taxon>
    </lineage>
</organism>
<evidence type="ECO:0000313" key="2">
    <source>
        <dbReference type="Proteomes" id="UP001293254"/>
    </source>
</evidence>
<reference evidence="1" key="2">
    <citation type="journal article" date="2024" name="Plant">
        <title>Genomic evolution and insights into agronomic trait innovations of Sesamum species.</title>
        <authorList>
            <person name="Miao H."/>
            <person name="Wang L."/>
            <person name="Qu L."/>
            <person name="Liu H."/>
            <person name="Sun Y."/>
            <person name="Le M."/>
            <person name="Wang Q."/>
            <person name="Wei S."/>
            <person name="Zheng Y."/>
            <person name="Lin W."/>
            <person name="Duan Y."/>
            <person name="Cao H."/>
            <person name="Xiong S."/>
            <person name="Wang X."/>
            <person name="Wei L."/>
            <person name="Li C."/>
            <person name="Ma Q."/>
            <person name="Ju M."/>
            <person name="Zhao R."/>
            <person name="Li G."/>
            <person name="Mu C."/>
            <person name="Tian Q."/>
            <person name="Mei H."/>
            <person name="Zhang T."/>
            <person name="Gao T."/>
            <person name="Zhang H."/>
        </authorList>
    </citation>
    <scope>NUCLEOTIDE SEQUENCE</scope>
    <source>
        <strain evidence="1">3651</strain>
    </source>
</reference>